<feature type="transmembrane region" description="Helical" evidence="1">
    <location>
        <begin position="27"/>
        <end position="46"/>
    </location>
</feature>
<accession>A0A919QCM7</accession>
<evidence type="ECO:0000313" key="2">
    <source>
        <dbReference type="EMBL" id="GIH24973.1"/>
    </source>
</evidence>
<keyword evidence="3" id="KW-1185">Reference proteome</keyword>
<sequence>MTLGLIFSLLAVAGVCRAPYAGRREARYAGGILYAAIAVALAWQFFPVDYAT</sequence>
<organism evidence="2 3">
    <name type="scientific">Acrocarpospora phusangensis</name>
    <dbReference type="NCBI Taxonomy" id="1070424"/>
    <lineage>
        <taxon>Bacteria</taxon>
        <taxon>Bacillati</taxon>
        <taxon>Actinomycetota</taxon>
        <taxon>Actinomycetes</taxon>
        <taxon>Streptosporangiales</taxon>
        <taxon>Streptosporangiaceae</taxon>
        <taxon>Acrocarpospora</taxon>
    </lineage>
</organism>
<comment type="caution">
    <text evidence="2">The sequence shown here is derived from an EMBL/GenBank/DDBJ whole genome shotgun (WGS) entry which is preliminary data.</text>
</comment>
<gene>
    <name evidence="2" type="ORF">Aph01nite_32830</name>
</gene>
<name>A0A919QCM7_9ACTN</name>
<keyword evidence="1" id="KW-0812">Transmembrane</keyword>
<dbReference type="EMBL" id="BOOA01000023">
    <property type="protein sequence ID" value="GIH24973.1"/>
    <property type="molecule type" value="Genomic_DNA"/>
</dbReference>
<keyword evidence="1" id="KW-1133">Transmembrane helix</keyword>
<evidence type="ECO:0000313" key="3">
    <source>
        <dbReference type="Proteomes" id="UP000640052"/>
    </source>
</evidence>
<dbReference type="Proteomes" id="UP000640052">
    <property type="component" value="Unassembled WGS sequence"/>
</dbReference>
<dbReference type="AlphaFoldDB" id="A0A919QCM7"/>
<reference evidence="2" key="1">
    <citation type="submission" date="2021-01" db="EMBL/GenBank/DDBJ databases">
        <title>Whole genome shotgun sequence of Acrocarpospora phusangensis NBRC 108782.</title>
        <authorList>
            <person name="Komaki H."/>
            <person name="Tamura T."/>
        </authorList>
    </citation>
    <scope>NUCLEOTIDE SEQUENCE</scope>
    <source>
        <strain evidence="2">NBRC 108782</strain>
    </source>
</reference>
<evidence type="ECO:0000256" key="1">
    <source>
        <dbReference type="SAM" id="Phobius"/>
    </source>
</evidence>
<protein>
    <submittedName>
        <fullName evidence="2">Uncharacterized protein</fullName>
    </submittedName>
</protein>
<proteinExistence type="predicted"/>
<dbReference type="RefSeq" id="WP_204041699.1">
    <property type="nucleotide sequence ID" value="NZ_BOOA01000023.1"/>
</dbReference>
<keyword evidence="1" id="KW-0472">Membrane</keyword>